<dbReference type="SMART" id="SM00028">
    <property type="entry name" value="TPR"/>
    <property type="match status" value="2"/>
</dbReference>
<accession>A0A0C3PZQ0</accession>
<dbReference type="PANTHER" id="PTHR10098:SF108">
    <property type="entry name" value="TETRATRICOPEPTIDE REPEAT PROTEIN 28"/>
    <property type="match status" value="1"/>
</dbReference>
<feature type="non-terminal residue" evidence="3">
    <location>
        <position position="1"/>
    </location>
</feature>
<proteinExistence type="predicted"/>
<dbReference type="InterPro" id="IPR011990">
    <property type="entry name" value="TPR-like_helical_dom_sf"/>
</dbReference>
<dbReference type="AlphaFoldDB" id="A0A0C3PZQ0"/>
<evidence type="ECO:0000313" key="4">
    <source>
        <dbReference type="Proteomes" id="UP000054248"/>
    </source>
</evidence>
<dbReference type="Gene3D" id="1.25.40.10">
    <property type="entry name" value="Tetratricopeptide repeat domain"/>
    <property type="match status" value="1"/>
</dbReference>
<dbReference type="Pfam" id="PF13424">
    <property type="entry name" value="TPR_12"/>
    <property type="match status" value="1"/>
</dbReference>
<dbReference type="EMBL" id="KN824121">
    <property type="protein sequence ID" value="KIO15401.1"/>
    <property type="molecule type" value="Genomic_DNA"/>
</dbReference>
<keyword evidence="1" id="KW-0802">TPR repeat</keyword>
<dbReference type="SUPFAM" id="SSF48452">
    <property type="entry name" value="TPR-like"/>
    <property type="match status" value="1"/>
</dbReference>
<protein>
    <submittedName>
        <fullName evidence="3">Uncharacterized protein</fullName>
    </submittedName>
</protein>
<feature type="compositionally biased region" description="Acidic residues" evidence="2">
    <location>
        <begin position="137"/>
        <end position="149"/>
    </location>
</feature>
<dbReference type="Proteomes" id="UP000054248">
    <property type="component" value="Unassembled WGS sequence"/>
</dbReference>
<reference evidence="3 4" key="1">
    <citation type="submission" date="2014-04" db="EMBL/GenBank/DDBJ databases">
        <authorList>
            <consortium name="DOE Joint Genome Institute"/>
            <person name="Kuo A."/>
            <person name="Girlanda M."/>
            <person name="Perotto S."/>
            <person name="Kohler A."/>
            <person name="Nagy L.G."/>
            <person name="Floudas D."/>
            <person name="Copeland A."/>
            <person name="Barry K.W."/>
            <person name="Cichocki N."/>
            <person name="Veneault-Fourrey C."/>
            <person name="LaButti K."/>
            <person name="Lindquist E.A."/>
            <person name="Lipzen A."/>
            <person name="Lundell T."/>
            <person name="Morin E."/>
            <person name="Murat C."/>
            <person name="Sun H."/>
            <person name="Tunlid A."/>
            <person name="Henrissat B."/>
            <person name="Grigoriev I.V."/>
            <person name="Hibbett D.S."/>
            <person name="Martin F."/>
            <person name="Nordberg H.P."/>
            <person name="Cantor M.N."/>
            <person name="Hua S.X."/>
        </authorList>
    </citation>
    <scope>NUCLEOTIDE SEQUENCE [LARGE SCALE GENOMIC DNA]</scope>
    <source>
        <strain evidence="3 4">MUT 4182</strain>
    </source>
</reference>
<feature type="region of interest" description="Disordered" evidence="2">
    <location>
        <begin position="130"/>
        <end position="163"/>
    </location>
</feature>
<evidence type="ECO:0000256" key="2">
    <source>
        <dbReference type="SAM" id="MobiDB-lite"/>
    </source>
</evidence>
<dbReference type="HOGENOM" id="CLU_000288_7_37_1"/>
<dbReference type="OrthoDB" id="10260758at2759"/>
<name>A0A0C3PZQ0_9AGAM</name>
<gene>
    <name evidence="3" type="ORF">M407DRAFT_35033</name>
</gene>
<dbReference type="PROSITE" id="PS50005">
    <property type="entry name" value="TPR"/>
    <property type="match status" value="1"/>
</dbReference>
<dbReference type="InterPro" id="IPR019734">
    <property type="entry name" value="TPR_rpt"/>
</dbReference>
<keyword evidence="4" id="KW-1185">Reference proteome</keyword>
<evidence type="ECO:0000256" key="1">
    <source>
        <dbReference type="PROSITE-ProRule" id="PRU00339"/>
    </source>
</evidence>
<dbReference type="STRING" id="1051891.A0A0C3PZQ0"/>
<sequence>DVYRLQSRYTEAERSYIRAKNIYADWNDAESRASALNGLGDVYRLQSKYTEAERSYTRAKKLYAGIDDDEGHARALTGLGDVYRLQSKCTQAQQSFTRAQEIYPRIGHDEGRANGLRGVGYLRWKRTSGADDKVADMSEDEDSVADDDSSWASTAESIHSTPH</sequence>
<reference evidence="4" key="2">
    <citation type="submission" date="2015-01" db="EMBL/GenBank/DDBJ databases">
        <title>Evolutionary Origins and Diversification of the Mycorrhizal Mutualists.</title>
        <authorList>
            <consortium name="DOE Joint Genome Institute"/>
            <consortium name="Mycorrhizal Genomics Consortium"/>
            <person name="Kohler A."/>
            <person name="Kuo A."/>
            <person name="Nagy L.G."/>
            <person name="Floudas D."/>
            <person name="Copeland A."/>
            <person name="Barry K.W."/>
            <person name="Cichocki N."/>
            <person name="Veneault-Fourrey C."/>
            <person name="LaButti K."/>
            <person name="Lindquist E.A."/>
            <person name="Lipzen A."/>
            <person name="Lundell T."/>
            <person name="Morin E."/>
            <person name="Murat C."/>
            <person name="Riley R."/>
            <person name="Ohm R."/>
            <person name="Sun H."/>
            <person name="Tunlid A."/>
            <person name="Henrissat B."/>
            <person name="Grigoriev I.V."/>
            <person name="Hibbett D.S."/>
            <person name="Martin F."/>
        </authorList>
    </citation>
    <scope>NUCLEOTIDE SEQUENCE [LARGE SCALE GENOMIC DNA]</scope>
    <source>
        <strain evidence="4">MUT 4182</strain>
    </source>
</reference>
<feature type="repeat" description="TPR" evidence="1">
    <location>
        <begin position="73"/>
        <end position="106"/>
    </location>
</feature>
<dbReference type="PANTHER" id="PTHR10098">
    <property type="entry name" value="RAPSYN-RELATED"/>
    <property type="match status" value="1"/>
</dbReference>
<evidence type="ECO:0000313" key="3">
    <source>
        <dbReference type="EMBL" id="KIO15401.1"/>
    </source>
</evidence>
<organism evidence="3 4">
    <name type="scientific">Tulasnella calospora MUT 4182</name>
    <dbReference type="NCBI Taxonomy" id="1051891"/>
    <lineage>
        <taxon>Eukaryota</taxon>
        <taxon>Fungi</taxon>
        <taxon>Dikarya</taxon>
        <taxon>Basidiomycota</taxon>
        <taxon>Agaricomycotina</taxon>
        <taxon>Agaricomycetes</taxon>
        <taxon>Cantharellales</taxon>
        <taxon>Tulasnellaceae</taxon>
        <taxon>Tulasnella</taxon>
    </lineage>
</organism>